<dbReference type="PROSITE" id="PS51257">
    <property type="entry name" value="PROKAR_LIPOPROTEIN"/>
    <property type="match status" value="1"/>
</dbReference>
<evidence type="ECO:0000256" key="1">
    <source>
        <dbReference type="SAM" id="SignalP"/>
    </source>
</evidence>
<sequence>MTVKRSLFPVLSMLFLTGCAAGAVSSAAVPSTAAPLPGTAETAGTAEAAATAAPTADAVQPPQGLVETGAAVLDYDEIRLIDYFREYQPYPDTDYYTMCRDGKWGLMRSDGTEVLPCRASEPLFECSWNAHHWHGYLDDLFGSPDYEAAYKAASQTLTESGDGRLCAEHDGGGYRQFVFLQDDKTYLYSGSMGPGQFITLTDDILQLFSGSTNGPVPAQNGTTTHESDEWYNFVGDGLYVYRCRNSGAANNFVYTAADCFFDAPLAAAQREGKWVYLDTAGHEVTAPCYDGIYRPNHYTDEPLVFARAAPLLSGYAVVSRDGKFGLLDNTGVELVPCVYDGLAWDGGTAWVKLADGWHEYTIPGVTKPDPLADLPDSVTAPDTYPARTDAVFFMADANSTNRLNLRAGPGLEYDILGKISSSTLRVYGYSSAAPGWALVRYDPLYDVPQFGWVSTAYLISAE</sequence>
<accession>A0A1T4WUF4</accession>
<dbReference type="STRING" id="745368.SAMN02745178_01050"/>
<dbReference type="GeneID" id="93337527"/>
<evidence type="ECO:0000313" key="3">
    <source>
        <dbReference type="Proteomes" id="UP000190286"/>
    </source>
</evidence>
<dbReference type="Pfam" id="PF14903">
    <property type="entry name" value="WG_beta_rep"/>
    <property type="match status" value="1"/>
</dbReference>
<reference evidence="2 3" key="1">
    <citation type="submission" date="2017-02" db="EMBL/GenBank/DDBJ databases">
        <authorList>
            <person name="Peterson S.W."/>
        </authorList>
    </citation>
    <scope>NUCLEOTIDE SEQUENCE [LARGE SCALE GENOMIC DNA]</scope>
    <source>
        <strain evidence="2 3">ATCC 27749</strain>
    </source>
</reference>
<dbReference type="InterPro" id="IPR032774">
    <property type="entry name" value="WG_beta_rep"/>
</dbReference>
<feature type="signal peptide" evidence="1">
    <location>
        <begin position="1"/>
        <end position="20"/>
    </location>
</feature>
<feature type="chain" id="PRO_5038814290" evidence="1">
    <location>
        <begin position="21"/>
        <end position="462"/>
    </location>
</feature>
<keyword evidence="3" id="KW-1185">Reference proteome</keyword>
<dbReference type="OrthoDB" id="9813450at2"/>
<evidence type="ECO:0000313" key="2">
    <source>
        <dbReference type="EMBL" id="SKA81000.1"/>
    </source>
</evidence>
<dbReference type="Proteomes" id="UP000190286">
    <property type="component" value="Unassembled WGS sequence"/>
</dbReference>
<keyword evidence="1" id="KW-0732">Signal</keyword>
<dbReference type="EMBL" id="FUYF01000004">
    <property type="protein sequence ID" value="SKA81000.1"/>
    <property type="molecule type" value="Genomic_DNA"/>
</dbReference>
<dbReference type="AlphaFoldDB" id="A0A1T4WUF4"/>
<gene>
    <name evidence="2" type="ORF">SAMN02745178_01050</name>
</gene>
<name>A0A1T4WUF4_9FIRM</name>
<dbReference type="RefSeq" id="WP_078784043.1">
    <property type="nucleotide sequence ID" value="NZ_FUYF01000004.1"/>
</dbReference>
<dbReference type="Gene3D" id="2.30.30.40">
    <property type="entry name" value="SH3 Domains"/>
    <property type="match status" value="1"/>
</dbReference>
<protein>
    <submittedName>
        <fullName evidence="2">WG containing repeat-containing protein</fullName>
    </submittedName>
</protein>
<organism evidence="2 3">
    <name type="scientific">Gemmiger formicilis</name>
    <dbReference type="NCBI Taxonomy" id="745368"/>
    <lineage>
        <taxon>Bacteria</taxon>
        <taxon>Bacillati</taxon>
        <taxon>Bacillota</taxon>
        <taxon>Clostridia</taxon>
        <taxon>Eubacteriales</taxon>
        <taxon>Gemmiger</taxon>
    </lineage>
</organism>
<proteinExistence type="predicted"/>